<dbReference type="EMBL" id="QEAO01000029">
    <property type="protein sequence ID" value="TPX32549.1"/>
    <property type="molecule type" value="Genomic_DNA"/>
</dbReference>
<keyword evidence="2" id="KW-1185">Reference proteome</keyword>
<evidence type="ECO:0000313" key="1">
    <source>
        <dbReference type="EMBL" id="TPX32549.1"/>
    </source>
</evidence>
<dbReference type="AlphaFoldDB" id="A0A507C0H1"/>
<dbReference type="Proteomes" id="UP000319731">
    <property type="component" value="Unassembled WGS sequence"/>
</dbReference>
<dbReference type="OrthoDB" id="2093493at2759"/>
<comment type="caution">
    <text evidence="1">The sequence shown here is derived from an EMBL/GenBank/DDBJ whole genome shotgun (WGS) entry which is preliminary data.</text>
</comment>
<sequence>MAFLAKWASSLWKSIPKSTNDLRWIVQINPDLAPHVVRATEYRAVAPGSDKPFTPTLIPGVNDKINNARYFLKDSRRAYPQTVVFSAVEIQKALSSGTVLSITAGATDAAPAAAPTSIITENKLPPIINNKYTWKNATPYLKPDSMNLEFSIQGRT</sequence>
<organism evidence="1 2">
    <name type="scientific">Synchytrium microbalum</name>
    <dbReference type="NCBI Taxonomy" id="1806994"/>
    <lineage>
        <taxon>Eukaryota</taxon>
        <taxon>Fungi</taxon>
        <taxon>Fungi incertae sedis</taxon>
        <taxon>Chytridiomycota</taxon>
        <taxon>Chytridiomycota incertae sedis</taxon>
        <taxon>Chytridiomycetes</taxon>
        <taxon>Synchytriales</taxon>
        <taxon>Synchytriaceae</taxon>
        <taxon>Synchytrium</taxon>
    </lineage>
</organism>
<protein>
    <submittedName>
        <fullName evidence="1">Uncharacterized protein</fullName>
    </submittedName>
</protein>
<gene>
    <name evidence="1" type="ORF">SmJEL517_g04357</name>
</gene>
<reference evidence="1 2" key="1">
    <citation type="journal article" date="2019" name="Sci. Rep.">
        <title>Comparative genomics of chytrid fungi reveal insights into the obligate biotrophic and pathogenic lifestyle of Synchytrium endobioticum.</title>
        <authorList>
            <person name="van de Vossenberg B.T.L.H."/>
            <person name="Warris S."/>
            <person name="Nguyen H.D.T."/>
            <person name="van Gent-Pelzer M.P.E."/>
            <person name="Joly D.L."/>
            <person name="van de Geest H.C."/>
            <person name="Bonants P.J.M."/>
            <person name="Smith D.S."/>
            <person name="Levesque C.A."/>
            <person name="van der Lee T.A.J."/>
        </authorList>
    </citation>
    <scope>NUCLEOTIDE SEQUENCE [LARGE SCALE GENOMIC DNA]</scope>
    <source>
        <strain evidence="1 2">JEL517</strain>
    </source>
</reference>
<dbReference type="RefSeq" id="XP_031023736.1">
    <property type="nucleotide sequence ID" value="XM_031170285.1"/>
</dbReference>
<proteinExistence type="predicted"/>
<dbReference type="GeneID" id="42005582"/>
<name>A0A507C0H1_9FUNG</name>
<evidence type="ECO:0000313" key="2">
    <source>
        <dbReference type="Proteomes" id="UP000319731"/>
    </source>
</evidence>
<accession>A0A507C0H1</accession>